<proteinExistence type="predicted"/>
<dbReference type="EMBL" id="JAJEQE010000032">
    <property type="protein sequence ID" value="MCC2149518.1"/>
    <property type="molecule type" value="Genomic_DNA"/>
</dbReference>
<evidence type="ECO:0000313" key="2">
    <source>
        <dbReference type="Proteomes" id="UP001299235"/>
    </source>
</evidence>
<protein>
    <submittedName>
        <fullName evidence="1">Uncharacterized protein</fullName>
    </submittedName>
</protein>
<sequence length="49" mass="5943">MINYEEELKKFHSSLDVNEAEDAIYNRDLTDITDILKELMKDEKKKIRR</sequence>
<gene>
    <name evidence="1" type="ORF">LKD42_09660</name>
</gene>
<dbReference type="RefSeq" id="WP_022119312.1">
    <property type="nucleotide sequence ID" value="NZ_JAJEQE010000032.1"/>
</dbReference>
<evidence type="ECO:0000313" key="1">
    <source>
        <dbReference type="EMBL" id="MCC2149518.1"/>
    </source>
</evidence>
<organism evidence="1 2">
    <name type="scientific">Hominisplanchenecus faecis</name>
    <dbReference type="NCBI Taxonomy" id="2885351"/>
    <lineage>
        <taxon>Bacteria</taxon>
        <taxon>Bacillati</taxon>
        <taxon>Bacillota</taxon>
        <taxon>Clostridia</taxon>
        <taxon>Lachnospirales</taxon>
        <taxon>Lachnospiraceae</taxon>
        <taxon>Hominisplanchenecus</taxon>
    </lineage>
</organism>
<keyword evidence="2" id="KW-1185">Reference proteome</keyword>
<comment type="caution">
    <text evidence="1">The sequence shown here is derived from an EMBL/GenBank/DDBJ whole genome shotgun (WGS) entry which is preliminary data.</text>
</comment>
<name>A0ABS8EX07_9FIRM</name>
<accession>A0ABS8EX07</accession>
<dbReference type="Proteomes" id="UP001299235">
    <property type="component" value="Unassembled WGS sequence"/>
</dbReference>
<reference evidence="1 2" key="1">
    <citation type="submission" date="2021-10" db="EMBL/GenBank/DDBJ databases">
        <title>Anaerobic single-cell dispensing facilitates the cultivation of human gut bacteria.</title>
        <authorList>
            <person name="Afrizal A."/>
        </authorList>
    </citation>
    <scope>NUCLEOTIDE SEQUENCE [LARGE SCALE GENOMIC DNA]</scope>
    <source>
        <strain evidence="1 2">CLA-AA-H246</strain>
    </source>
</reference>